<feature type="binding site" evidence="2">
    <location>
        <position position="196"/>
    </location>
    <ligand>
        <name>ATP</name>
        <dbReference type="ChEBI" id="CHEBI:30616"/>
    </ligand>
</feature>
<comment type="catalytic activity">
    <reaction evidence="2">
        <text>cytidine(34) in elongator tRNA(Met) + acetate + ATP = N(4)-acetylcytidine(34) in elongator tRNA(Met) + AMP + diphosphate</text>
        <dbReference type="Rhea" id="RHEA:58144"/>
        <dbReference type="Rhea" id="RHEA-COMP:10693"/>
        <dbReference type="Rhea" id="RHEA-COMP:10694"/>
        <dbReference type="ChEBI" id="CHEBI:30089"/>
        <dbReference type="ChEBI" id="CHEBI:30616"/>
        <dbReference type="ChEBI" id="CHEBI:33019"/>
        <dbReference type="ChEBI" id="CHEBI:74900"/>
        <dbReference type="ChEBI" id="CHEBI:82748"/>
        <dbReference type="ChEBI" id="CHEBI:456215"/>
    </reaction>
</comment>
<comment type="caution">
    <text evidence="2">Lacks conserved residue(s) required for the propagation of feature annotation.</text>
</comment>
<name>F4LVK9_TEPAE</name>
<dbReference type="GO" id="GO:0000049">
    <property type="term" value="F:tRNA binding"/>
    <property type="evidence" value="ECO:0007669"/>
    <property type="project" value="UniProtKB-KW"/>
</dbReference>
<keyword evidence="4" id="KW-1185">Reference proteome</keyword>
<comment type="function">
    <text evidence="2">Catalyzes the formation of N(4)-acetylcytidine (ac(4)C) at the wobble position of elongator tRNA(Met), using acetate and ATP as substrates. First activates an acetate ion to form acetyladenylate (Ac-AMP) and then transfers the acetyl group to tRNA to form ac(4)C34.</text>
</comment>
<comment type="subcellular location">
    <subcellularLocation>
        <location evidence="2">Cytoplasm</location>
    </subcellularLocation>
</comment>
<keyword evidence="2" id="KW-0547">Nucleotide-binding</keyword>
<dbReference type="EC" id="6.3.4.-" evidence="2"/>
<keyword evidence="2" id="KW-0694">RNA-binding</keyword>
<dbReference type="EMBL" id="HF563609">
    <property type="protein sequence ID" value="CDI40740.1"/>
    <property type="molecule type" value="Genomic_DNA"/>
</dbReference>
<keyword evidence="2" id="KW-0820">tRNA-binding</keyword>
<dbReference type="GO" id="GO:0016879">
    <property type="term" value="F:ligase activity, forming carbon-nitrogen bonds"/>
    <property type="evidence" value="ECO:0007669"/>
    <property type="project" value="UniProtKB-UniRule"/>
</dbReference>
<keyword evidence="1 2" id="KW-0819">tRNA processing</keyword>
<evidence type="ECO:0000313" key="3">
    <source>
        <dbReference type="EMBL" id="CDI40740.1"/>
    </source>
</evidence>
<feature type="binding site" evidence="2">
    <location>
        <begin position="7"/>
        <end position="20"/>
    </location>
    <ligand>
        <name>ATP</name>
        <dbReference type="ChEBI" id="CHEBI:30616"/>
    </ligand>
</feature>
<dbReference type="RefSeq" id="WP_013778518.1">
    <property type="nucleotide sequence ID" value="NC_015519.1"/>
</dbReference>
<evidence type="ECO:0000313" key="4">
    <source>
        <dbReference type="Proteomes" id="UP000010802"/>
    </source>
</evidence>
<proteinExistence type="inferred from homology"/>
<dbReference type="SUPFAM" id="SSF52374">
    <property type="entry name" value="Nucleotidylyl transferase"/>
    <property type="match status" value="1"/>
</dbReference>
<keyword evidence="2" id="KW-0436">Ligase</keyword>
<dbReference type="InterPro" id="IPR008513">
    <property type="entry name" value="tRNA(Met)_cyd_acetate_ligase"/>
</dbReference>
<dbReference type="GO" id="GO:0005737">
    <property type="term" value="C:cytoplasm"/>
    <property type="evidence" value="ECO:0007669"/>
    <property type="project" value="UniProtKB-SubCell"/>
</dbReference>
<dbReference type="eggNOG" id="COG1323">
    <property type="taxonomic scope" value="Bacteria"/>
</dbReference>
<dbReference type="Proteomes" id="UP000010802">
    <property type="component" value="Chromosome"/>
</dbReference>
<dbReference type="KEGG" id="tep:TepRe1_1449"/>
<dbReference type="HAMAP" id="MF_01539">
    <property type="entry name" value="TmcAL"/>
    <property type="match status" value="1"/>
</dbReference>
<evidence type="ECO:0000256" key="1">
    <source>
        <dbReference type="ARBA" id="ARBA00022694"/>
    </source>
</evidence>
<dbReference type="GO" id="GO:0006400">
    <property type="term" value="P:tRNA modification"/>
    <property type="evidence" value="ECO:0007669"/>
    <property type="project" value="UniProtKB-UniRule"/>
</dbReference>
<dbReference type="GO" id="GO:0005524">
    <property type="term" value="F:ATP binding"/>
    <property type="evidence" value="ECO:0007669"/>
    <property type="project" value="UniProtKB-KW"/>
</dbReference>
<organism evidence="3 4">
    <name type="scientific">Tepidanaerobacter acetatoxydans (strain DSM 21804 / JCM 16047 / Re1)</name>
    <dbReference type="NCBI Taxonomy" id="1209989"/>
    <lineage>
        <taxon>Bacteria</taxon>
        <taxon>Bacillati</taxon>
        <taxon>Bacillota</taxon>
        <taxon>Clostridia</taxon>
        <taxon>Thermosediminibacterales</taxon>
        <taxon>Tepidanaerobacteraceae</taxon>
        <taxon>Tepidanaerobacter</taxon>
    </lineage>
</organism>
<protein>
    <recommendedName>
        <fullName evidence="2">tRNA(Met) cytidine acetate ligase</fullName>
        <ecNumber evidence="2">6.3.4.-</ecNumber>
    </recommendedName>
</protein>
<gene>
    <name evidence="2" type="primary">tmcAL</name>
    <name evidence="3" type="ordered locus">TEPIRE1_1560</name>
</gene>
<reference evidence="4" key="1">
    <citation type="journal article" date="2013" name="Genome Announc.">
        <title>First genome sequence of a syntrophic acetate-oxidizing bacterium, Tepidanaerobacter acetatoxydans strain Re1.</title>
        <authorList>
            <person name="Manzoor S."/>
            <person name="Bongcam-Rudloff E."/>
            <person name="Schnurer A."/>
            <person name="Muller B."/>
        </authorList>
    </citation>
    <scope>NUCLEOTIDE SEQUENCE [LARGE SCALE GENOMIC DNA]</scope>
    <source>
        <strain evidence="4">Re1</strain>
    </source>
</reference>
<keyword evidence="2" id="KW-0067">ATP-binding</keyword>
<sequence length="419" mass="47990">MNIVGIIAEYNPFHNGHLYQLCTVRKNLKPDGIIVIMSGNFVQRGEPAVFSKWARAEMALCEGADLVIELPVCFSTATAEIFAESAVKLLLQSQVVNTISFGIERYCQKELFYLGKLLSEEPDLFKHFMNSYLKKGLSFPAAREKAVIKYMMVKNINLDRQLISDLLKKPNYILAVEYIKAINKLEAGFSIFPVLRQGHDYHDKELTQQYASASAIRQELFYHQQDFSNELINNLPDSTLRIIKKEIEDGRTPVFLQDFETILLYALRRMPVYELKTYFDVAEGLENRIKKAAQASGTLEQLISQIKSKRYPVTRIQRILMHILLNVPKEIVEIRSPQYLRVLGFTQKGALILKKMNSKATVPVITRASEYKNLNQSAKIMFEKDLLSSDVYSLVYKNAALRNGGVDFRRSVIYFNSSK</sequence>
<dbReference type="OrthoDB" id="9769796at2"/>
<dbReference type="KEGG" id="tae:TepiRe1_1560"/>
<dbReference type="PANTHER" id="PTHR37825:SF1">
    <property type="entry name" value="TRNA(MET) CYTIDINE ACETATE LIGASE"/>
    <property type="match status" value="1"/>
</dbReference>
<keyword evidence="2" id="KW-0963">Cytoplasm</keyword>
<dbReference type="Gene3D" id="3.40.50.620">
    <property type="entry name" value="HUPs"/>
    <property type="match status" value="1"/>
</dbReference>
<dbReference type="InterPro" id="IPR014729">
    <property type="entry name" value="Rossmann-like_a/b/a_fold"/>
</dbReference>
<comment type="similarity">
    <text evidence="2">Belongs to the TmcAL family.</text>
</comment>
<dbReference type="NCBIfam" id="NF010191">
    <property type="entry name" value="PRK13670.1"/>
    <property type="match status" value="1"/>
</dbReference>
<evidence type="ECO:0000256" key="2">
    <source>
        <dbReference type="HAMAP-Rule" id="MF_01539"/>
    </source>
</evidence>
<accession>F4LVK9</accession>
<dbReference type="PANTHER" id="PTHR37825">
    <property type="entry name" value="TRNA(MET) CYTIDINE ACETATE LIGASE"/>
    <property type="match status" value="1"/>
</dbReference>
<dbReference type="HOGENOM" id="CLU_038915_0_1_9"/>
<dbReference type="STRING" id="1209989.TepRe1_1449"/>
<dbReference type="Pfam" id="PF05636">
    <property type="entry name" value="HIGH_NTase1"/>
    <property type="match status" value="1"/>
</dbReference>
<dbReference type="AlphaFoldDB" id="F4LVK9"/>
<feature type="binding site" evidence="2">
    <location>
        <position position="171"/>
    </location>
    <ligand>
        <name>ATP</name>
        <dbReference type="ChEBI" id="CHEBI:30616"/>
    </ligand>
</feature>
<feature type="binding site" evidence="2">
    <location>
        <position position="102"/>
    </location>
    <ligand>
        <name>ATP</name>
        <dbReference type="ChEBI" id="CHEBI:30616"/>
    </ligand>
</feature>